<feature type="compositionally biased region" description="Pro residues" evidence="2">
    <location>
        <begin position="53"/>
        <end position="76"/>
    </location>
</feature>
<dbReference type="Pfam" id="PF03734">
    <property type="entry name" value="YkuD"/>
    <property type="match status" value="1"/>
</dbReference>
<dbReference type="AlphaFoldDB" id="A0AAU8IJ12"/>
<protein>
    <submittedName>
        <fullName evidence="4">L,D-transpeptidase family protein</fullName>
    </submittedName>
</protein>
<feature type="active site" description="Proton donor/acceptor" evidence="1">
    <location>
        <position position="223"/>
    </location>
</feature>
<gene>
    <name evidence="4" type="ORF">ABNN70_07255</name>
</gene>
<accession>A0AAU8IJ12</accession>
<name>A0AAU8IJ12_9BACL</name>
<keyword evidence="1" id="KW-0961">Cell wall biogenesis/degradation</keyword>
<evidence type="ECO:0000256" key="2">
    <source>
        <dbReference type="SAM" id="MobiDB-lite"/>
    </source>
</evidence>
<dbReference type="GO" id="GO:0009252">
    <property type="term" value="P:peptidoglycan biosynthetic process"/>
    <property type="evidence" value="ECO:0007669"/>
    <property type="project" value="UniProtKB-KW"/>
</dbReference>
<evidence type="ECO:0000256" key="1">
    <source>
        <dbReference type="PROSITE-ProRule" id="PRU01373"/>
    </source>
</evidence>
<dbReference type="PANTHER" id="PTHR38589:SF1">
    <property type="entry name" value="BLR0621 PROTEIN"/>
    <property type="match status" value="1"/>
</dbReference>
<dbReference type="GO" id="GO:0008360">
    <property type="term" value="P:regulation of cell shape"/>
    <property type="evidence" value="ECO:0007669"/>
    <property type="project" value="UniProtKB-UniRule"/>
</dbReference>
<keyword evidence="1" id="KW-0133">Cell shape</keyword>
<dbReference type="PROSITE" id="PS52029">
    <property type="entry name" value="LD_TPASE"/>
    <property type="match status" value="1"/>
</dbReference>
<feature type="region of interest" description="Disordered" evidence="2">
    <location>
        <begin position="1"/>
        <end position="85"/>
    </location>
</feature>
<dbReference type="RefSeq" id="WP_353949293.1">
    <property type="nucleotide sequence ID" value="NZ_CP159510.1"/>
</dbReference>
<feature type="domain" description="L,D-TPase catalytic" evidence="3">
    <location>
        <begin position="91"/>
        <end position="257"/>
    </location>
</feature>
<dbReference type="InterPro" id="IPR005490">
    <property type="entry name" value="LD_TPept_cat_dom"/>
</dbReference>
<feature type="compositionally biased region" description="Basic and acidic residues" evidence="2">
    <location>
        <begin position="11"/>
        <end position="25"/>
    </location>
</feature>
<feature type="active site" description="Nucleophile" evidence="1">
    <location>
        <position position="233"/>
    </location>
</feature>
<keyword evidence="1" id="KW-0573">Peptidoglycan synthesis</keyword>
<sequence>MRVQTGRRQPAKKEQQQQKPSEKFSKKGTVNKVATKSKKESKPAATGDAPSKPAAPPKPQAQPAPAGTPAPKPAQPPVAETRLSGRTGQILTVVASGSRAHIEFWEKKGQSWVRSLSTDGHVGTNGIGPTREGMSRTPYGAYPLGFAFGTENPGTSLPFRKITPQSWWVEDSKDPQYNTWQEGAHFHAPSEHLADYPLQYRYAVVINYNTARKPFAGSGFFVHVDNGRPTAGCVSLPEGEMKKLLQILHPGAYIINVNGEEEIRRF</sequence>
<proteinExistence type="predicted"/>
<dbReference type="PANTHER" id="PTHR38589">
    <property type="entry name" value="BLR0621 PROTEIN"/>
    <property type="match status" value="1"/>
</dbReference>
<dbReference type="EMBL" id="CP159510">
    <property type="protein sequence ID" value="XCJ18227.1"/>
    <property type="molecule type" value="Genomic_DNA"/>
</dbReference>
<comment type="pathway">
    <text evidence="1">Cell wall biogenesis; peptidoglycan biosynthesis.</text>
</comment>
<organism evidence="4">
    <name type="scientific">Sporolactobacillus sp. Y61</name>
    <dbReference type="NCBI Taxonomy" id="3160863"/>
    <lineage>
        <taxon>Bacteria</taxon>
        <taxon>Bacillati</taxon>
        <taxon>Bacillota</taxon>
        <taxon>Bacilli</taxon>
        <taxon>Bacillales</taxon>
        <taxon>Sporolactobacillaceae</taxon>
        <taxon>Sporolactobacillus</taxon>
    </lineage>
</organism>
<evidence type="ECO:0000313" key="4">
    <source>
        <dbReference type="EMBL" id="XCJ18227.1"/>
    </source>
</evidence>
<evidence type="ECO:0000259" key="3">
    <source>
        <dbReference type="PROSITE" id="PS52029"/>
    </source>
</evidence>
<reference evidence="4" key="1">
    <citation type="submission" date="2024-06" db="EMBL/GenBank/DDBJ databases">
        <authorList>
            <person name="Fan A."/>
            <person name="Zhang F.Y."/>
            <person name="Zhang L."/>
        </authorList>
    </citation>
    <scope>NUCLEOTIDE SEQUENCE</scope>
    <source>
        <strain evidence="4">Y61</strain>
    </source>
</reference>
<dbReference type="GO" id="GO:0016740">
    <property type="term" value="F:transferase activity"/>
    <property type="evidence" value="ECO:0007669"/>
    <property type="project" value="InterPro"/>
</dbReference>
<dbReference type="GO" id="GO:0071555">
    <property type="term" value="P:cell wall organization"/>
    <property type="evidence" value="ECO:0007669"/>
    <property type="project" value="UniProtKB-UniRule"/>
</dbReference>